<protein>
    <submittedName>
        <fullName evidence="1">DUF2750 domain-containing protein</fullName>
    </submittedName>
</protein>
<dbReference type="InterPro" id="IPR021284">
    <property type="entry name" value="DUF2750"/>
</dbReference>
<dbReference type="Proteomes" id="UP001465153">
    <property type="component" value="Unassembled WGS sequence"/>
</dbReference>
<evidence type="ECO:0000313" key="1">
    <source>
        <dbReference type="EMBL" id="GAA6168071.1"/>
    </source>
</evidence>
<gene>
    <name evidence="1" type="ORF">NBRC116591_18820</name>
</gene>
<sequence length="122" mass="13885">MTTSPLGTNLEENYDRFILEALSQGCVWGLSNGDGWALCPSEAFDGRDVMPFWSQPEFAQTLCMEEWSDYEVVAVSTEEFLDDWLPGLHDDQILVGVNWNQELEGEEEEPLDLLEDFDSELS</sequence>
<name>A0ABQ0A8U6_9GAMM</name>
<keyword evidence="2" id="KW-1185">Reference proteome</keyword>
<comment type="caution">
    <text evidence="1">The sequence shown here is derived from an EMBL/GenBank/DDBJ whole genome shotgun (WGS) entry which is preliminary data.</text>
</comment>
<dbReference type="Pfam" id="PF11042">
    <property type="entry name" value="DUF2750"/>
    <property type="match status" value="1"/>
</dbReference>
<accession>A0ABQ0A8U6</accession>
<dbReference type="EMBL" id="BAABWN010000005">
    <property type="protein sequence ID" value="GAA6168071.1"/>
    <property type="molecule type" value="Genomic_DNA"/>
</dbReference>
<proteinExistence type="predicted"/>
<dbReference type="RefSeq" id="WP_233090874.1">
    <property type="nucleotide sequence ID" value="NZ_BAABWN010000005.1"/>
</dbReference>
<organism evidence="1 2">
    <name type="scientific">Sessilibacter corallicola</name>
    <dbReference type="NCBI Taxonomy" id="2904075"/>
    <lineage>
        <taxon>Bacteria</taxon>
        <taxon>Pseudomonadati</taxon>
        <taxon>Pseudomonadota</taxon>
        <taxon>Gammaproteobacteria</taxon>
        <taxon>Cellvibrionales</taxon>
        <taxon>Cellvibrionaceae</taxon>
        <taxon>Sessilibacter</taxon>
    </lineage>
</organism>
<reference evidence="1 2" key="1">
    <citation type="submission" date="2024-04" db="EMBL/GenBank/DDBJ databases">
        <title>Draft genome sequence of Sessilibacter corallicola NBRC 116591.</title>
        <authorList>
            <person name="Miyakawa T."/>
            <person name="Kusuya Y."/>
            <person name="Miura T."/>
        </authorList>
    </citation>
    <scope>NUCLEOTIDE SEQUENCE [LARGE SCALE GENOMIC DNA]</scope>
    <source>
        <strain evidence="1 2">KU-00831-HH</strain>
    </source>
</reference>
<evidence type="ECO:0000313" key="2">
    <source>
        <dbReference type="Proteomes" id="UP001465153"/>
    </source>
</evidence>